<accession>A0A1Y1UHZ4</accession>
<evidence type="ECO:0000256" key="10">
    <source>
        <dbReference type="ARBA" id="ARBA00022982"/>
    </source>
</evidence>
<proteinExistence type="predicted"/>
<feature type="region of interest" description="Disordered" evidence="14">
    <location>
        <begin position="1"/>
        <end position="79"/>
    </location>
</feature>
<keyword evidence="10" id="KW-0249">Electron transport</keyword>
<evidence type="ECO:0000256" key="1">
    <source>
        <dbReference type="ARBA" id="ARBA00001917"/>
    </source>
</evidence>
<dbReference type="Pfam" id="PF00667">
    <property type="entry name" value="FAD_binding_1"/>
    <property type="match status" value="1"/>
</dbReference>
<dbReference type="InParanoid" id="A0A1Y1UHZ4"/>
<evidence type="ECO:0000256" key="12">
    <source>
        <dbReference type="ARBA" id="ARBA00052219"/>
    </source>
</evidence>
<dbReference type="EC" id="1.8.1.2" evidence="4"/>
<keyword evidence="5" id="KW-0813">Transport</keyword>
<evidence type="ECO:0000256" key="4">
    <source>
        <dbReference type="ARBA" id="ARBA00012604"/>
    </source>
</evidence>
<gene>
    <name evidence="16" type="ORF">BD324DRAFT_641823</name>
</gene>
<dbReference type="SUPFAM" id="SSF52343">
    <property type="entry name" value="Ferredoxin reductase-like, C-terminal NADP-linked domain"/>
    <property type="match status" value="1"/>
</dbReference>
<dbReference type="Gene3D" id="1.20.990.10">
    <property type="entry name" value="NADPH-cytochrome p450 Reductase, Chain A, domain 3"/>
    <property type="match status" value="1"/>
</dbReference>
<keyword evidence="6" id="KW-0285">Flavoprotein</keyword>
<dbReference type="OrthoDB" id="1856718at2759"/>
<evidence type="ECO:0000256" key="8">
    <source>
        <dbReference type="ARBA" id="ARBA00022827"/>
    </source>
</evidence>
<dbReference type="FunFam" id="3.40.50.80:FF:000033">
    <property type="entry name" value="Sulfite reductase (NADPH) flavoprotein alpha-component"/>
    <property type="match status" value="1"/>
</dbReference>
<evidence type="ECO:0000313" key="16">
    <source>
        <dbReference type="EMBL" id="ORX37683.1"/>
    </source>
</evidence>
<sequence length="1040" mass="111392">MAPIALTSSLTSPPGLPVKKSPVAAATKNQGISLEGDSTPYSATSTAVSEDGDDKHVKVAPPSPGSSPRETIDESLPRIEPGQPDYYTRLLASSAPVPSTKAGTVVYGSAIQVLEALAAKHSDSVWVYDDAAQVGFGLTLSSWNLASVHSVQTRQGAGLELAGYARKSKSDARLSVFATTATLSYLLPNLSLIQGNVVVHLATTEAKEDLTLGDSLSGEIVKALSGLPEEWDTVFSSFDTVEVAGKIYGREGKIIHVVESAHSAREIASYTFPAPSTGTIGDFTLSNPSASEITLALNGSLAATISSGQASLILNTLSPSPDALAAAISGKTVTLLGTSTSETNTVRTALLSALYAASGSSKSQWPTLKAIVAPARSPDPEVAAKIVSFYTAPLAPLPQLLTQLFLSSPSLHTRLAQFGSASARGLKSVLSLSPSTSSPHPVSSNPSAFVTWVSDANVLKSTDVLSSAAQGGILVLELPWTEEEVPLKLSRGEIETIKSKQLRVFLLDLDPSASTLPTKETVAFLLLYTGSQRLPNGIRKVLDAFHSGHLGREDVEDAQAGLSELDVSAWEVPELEEGKTEKVKSAWEWDALPGQAGVVSLDQDAKPVQGPADLAARHLLFREAFAFDDESPSTLDPLAGPAINALRPSESESTYLATVSENRRLTPLTYDRNVFHLELDTTGTGLKYEIGEALGIHGWNDAAEVMEFCSWYGLDPDSLVSFPSPIRAGAMETRTVFQLLQQNLDLFGRPGKAFYASLAKLATSKADAMTLKFISAPEGADLFKRMADKETVTFADVLFKFRTARPSIEELVGLIPEIKPRHYSIASSQKAVGDKVELLIVTVDWINSKGSPRFGQCTRYLAALKPGDKVTVSIKPSVMKLPPLDKQPVIMSGLGTGAAPFRAFMQHRAWQRSQGIDVGPLLYYFGSRHRSQEYLYGEEIEAYISSGIISHAGLAFSRDGPKKVYIQHKIKEDAALLADMLTAKGENAAYFYLCGPTWPVPDVFEALVGSLQETKGMKRDEAESFVDALKEEERYVLEVY</sequence>
<comment type="catalytic activity">
    <reaction evidence="12">
        <text>hydrogen sulfide + 3 NADP(+) + 3 H2O = sulfite + 3 NADPH + 4 H(+)</text>
        <dbReference type="Rhea" id="RHEA:13801"/>
        <dbReference type="ChEBI" id="CHEBI:15377"/>
        <dbReference type="ChEBI" id="CHEBI:15378"/>
        <dbReference type="ChEBI" id="CHEBI:17359"/>
        <dbReference type="ChEBI" id="CHEBI:29919"/>
        <dbReference type="ChEBI" id="CHEBI:57783"/>
        <dbReference type="ChEBI" id="CHEBI:58349"/>
        <dbReference type="EC" id="1.8.1.2"/>
    </reaction>
</comment>
<keyword evidence="9" id="KW-0521">NADP</keyword>
<evidence type="ECO:0000256" key="14">
    <source>
        <dbReference type="SAM" id="MobiDB-lite"/>
    </source>
</evidence>
<name>A0A1Y1UHZ4_9TREE</name>
<dbReference type="InterPro" id="IPR002869">
    <property type="entry name" value="Pyrv_flavodox_OxRed_cen"/>
</dbReference>
<dbReference type="CDD" id="cd06207">
    <property type="entry name" value="CyPoR_like"/>
    <property type="match status" value="1"/>
</dbReference>
<dbReference type="PRINTS" id="PR00371">
    <property type="entry name" value="FPNCR"/>
</dbReference>
<dbReference type="PROSITE" id="PS51384">
    <property type="entry name" value="FAD_FR"/>
    <property type="match status" value="1"/>
</dbReference>
<dbReference type="Gene3D" id="3.40.50.80">
    <property type="entry name" value="Nucleotide-binding domain of ferredoxin-NADP reductase (FNR) module"/>
    <property type="match status" value="1"/>
</dbReference>
<evidence type="ECO:0000256" key="6">
    <source>
        <dbReference type="ARBA" id="ARBA00022630"/>
    </source>
</evidence>
<evidence type="ECO:0000256" key="7">
    <source>
        <dbReference type="ARBA" id="ARBA00022643"/>
    </source>
</evidence>
<keyword evidence="11" id="KW-0560">Oxidoreductase</keyword>
<dbReference type="InterPro" id="IPR023173">
    <property type="entry name" value="NADPH_Cyt_P450_Rdtase_alpha"/>
</dbReference>
<dbReference type="InterPro" id="IPR017927">
    <property type="entry name" value="FAD-bd_FR_type"/>
</dbReference>
<evidence type="ECO:0000256" key="3">
    <source>
        <dbReference type="ARBA" id="ARBA00004774"/>
    </source>
</evidence>
<dbReference type="SUPFAM" id="SSF63380">
    <property type="entry name" value="Riboflavin synthase domain-like"/>
    <property type="match status" value="1"/>
</dbReference>
<dbReference type="GO" id="GO:0005829">
    <property type="term" value="C:cytosol"/>
    <property type="evidence" value="ECO:0007669"/>
    <property type="project" value="TreeGrafter"/>
</dbReference>
<dbReference type="EMBL" id="NBSH01000005">
    <property type="protein sequence ID" value="ORX37683.1"/>
    <property type="molecule type" value="Genomic_DNA"/>
</dbReference>
<dbReference type="GO" id="GO:0010181">
    <property type="term" value="F:FMN binding"/>
    <property type="evidence" value="ECO:0007669"/>
    <property type="project" value="TreeGrafter"/>
</dbReference>
<dbReference type="AlphaFoldDB" id="A0A1Y1UHZ4"/>
<keyword evidence="7" id="KW-0288">FMN</keyword>
<dbReference type="Gene3D" id="2.40.30.10">
    <property type="entry name" value="Translation factors"/>
    <property type="match status" value="1"/>
</dbReference>
<dbReference type="InterPro" id="IPR039261">
    <property type="entry name" value="FNR_nucleotide-bd"/>
</dbReference>
<evidence type="ECO:0000313" key="17">
    <source>
        <dbReference type="Proteomes" id="UP000193218"/>
    </source>
</evidence>
<dbReference type="Gene3D" id="3.40.920.10">
    <property type="entry name" value="Pyruvate-ferredoxin oxidoreductase, PFOR, domain III"/>
    <property type="match status" value="1"/>
</dbReference>
<dbReference type="RefSeq" id="XP_021871670.1">
    <property type="nucleotide sequence ID" value="XM_022017450.1"/>
</dbReference>
<dbReference type="InterPro" id="IPR003097">
    <property type="entry name" value="CysJ-like_FAD-binding"/>
</dbReference>
<keyword evidence="17" id="KW-1185">Reference proteome</keyword>
<feature type="compositionally biased region" description="Polar residues" evidence="14">
    <location>
        <begin position="1"/>
        <end position="12"/>
    </location>
</feature>
<evidence type="ECO:0000256" key="9">
    <source>
        <dbReference type="ARBA" id="ARBA00022857"/>
    </source>
</evidence>
<comment type="caution">
    <text evidence="16">The sequence shown here is derived from an EMBL/GenBank/DDBJ whole genome shotgun (WGS) entry which is preliminary data.</text>
</comment>
<feature type="compositionally biased region" description="Polar residues" evidence="14">
    <location>
        <begin position="39"/>
        <end position="48"/>
    </location>
</feature>
<dbReference type="InterPro" id="IPR001709">
    <property type="entry name" value="Flavoprot_Pyr_Nucl_cyt_Rdtase"/>
</dbReference>
<comment type="function">
    <text evidence="13">This enzyme catalyzes the 6-electron reduction of sulfite to sulfide. This is one of several activities required for the biosynthesis of L-cysteine from sulfate.</text>
</comment>
<keyword evidence="8" id="KW-0274">FAD</keyword>
<evidence type="ECO:0000256" key="11">
    <source>
        <dbReference type="ARBA" id="ARBA00023002"/>
    </source>
</evidence>
<dbReference type="Pfam" id="PF00175">
    <property type="entry name" value="NAD_binding_1"/>
    <property type="match status" value="1"/>
</dbReference>
<comment type="cofactor">
    <cofactor evidence="1">
        <name>FMN</name>
        <dbReference type="ChEBI" id="CHEBI:58210"/>
    </cofactor>
</comment>
<dbReference type="Proteomes" id="UP000193218">
    <property type="component" value="Unassembled WGS sequence"/>
</dbReference>
<feature type="domain" description="FAD-binding FR-type" evidence="15">
    <location>
        <begin position="652"/>
        <end position="883"/>
    </location>
</feature>
<evidence type="ECO:0000256" key="5">
    <source>
        <dbReference type="ARBA" id="ARBA00022448"/>
    </source>
</evidence>
<dbReference type="SUPFAM" id="SSF53323">
    <property type="entry name" value="Pyruvate-ferredoxin oxidoreductase, PFOR, domain III"/>
    <property type="match status" value="1"/>
</dbReference>
<protein>
    <recommendedName>
        <fullName evidence="4">assimilatory sulfite reductase (NADPH)</fullName>
        <ecNumber evidence="4">1.8.1.2</ecNumber>
    </recommendedName>
</protein>
<dbReference type="FunFam" id="1.20.990.10:FF:000010">
    <property type="entry name" value="Sulfite reductase [NADPH] flavoprotein component"/>
    <property type="match status" value="1"/>
</dbReference>
<evidence type="ECO:0000259" key="15">
    <source>
        <dbReference type="PROSITE" id="PS51384"/>
    </source>
</evidence>
<evidence type="ECO:0000256" key="13">
    <source>
        <dbReference type="ARBA" id="ARBA00059320"/>
    </source>
</evidence>
<dbReference type="InterPro" id="IPR017938">
    <property type="entry name" value="Riboflavin_synthase-like_b-brl"/>
</dbReference>
<dbReference type="InterPro" id="IPR001433">
    <property type="entry name" value="OxRdtase_FAD/NAD-bd"/>
</dbReference>
<evidence type="ECO:0000256" key="2">
    <source>
        <dbReference type="ARBA" id="ARBA00001974"/>
    </source>
</evidence>
<organism evidence="16 17">
    <name type="scientific">Kockovaella imperatae</name>
    <dbReference type="NCBI Taxonomy" id="4999"/>
    <lineage>
        <taxon>Eukaryota</taxon>
        <taxon>Fungi</taxon>
        <taxon>Dikarya</taxon>
        <taxon>Basidiomycota</taxon>
        <taxon>Agaricomycotina</taxon>
        <taxon>Tremellomycetes</taxon>
        <taxon>Tremellales</taxon>
        <taxon>Cuniculitremaceae</taxon>
        <taxon>Kockovaella</taxon>
    </lineage>
</organism>
<dbReference type="GO" id="GO:0050660">
    <property type="term" value="F:flavin adenine dinucleotide binding"/>
    <property type="evidence" value="ECO:0007669"/>
    <property type="project" value="TreeGrafter"/>
</dbReference>
<dbReference type="PANTHER" id="PTHR19384">
    <property type="entry name" value="NITRIC OXIDE SYNTHASE-RELATED"/>
    <property type="match status" value="1"/>
</dbReference>
<reference evidence="16 17" key="1">
    <citation type="submission" date="2017-03" db="EMBL/GenBank/DDBJ databases">
        <title>Widespread Adenine N6-methylation of Active Genes in Fungi.</title>
        <authorList>
            <consortium name="DOE Joint Genome Institute"/>
            <person name="Mondo S.J."/>
            <person name="Dannebaum R.O."/>
            <person name="Kuo R.C."/>
            <person name="Louie K.B."/>
            <person name="Bewick A.J."/>
            <person name="Labutti K."/>
            <person name="Haridas S."/>
            <person name="Kuo A."/>
            <person name="Salamov A."/>
            <person name="Ahrendt S.R."/>
            <person name="Lau R."/>
            <person name="Bowen B.P."/>
            <person name="Lipzen A."/>
            <person name="Sullivan W."/>
            <person name="Andreopoulos W.B."/>
            <person name="Clum A."/>
            <person name="Lindquist E."/>
            <person name="Daum C."/>
            <person name="Northen T.R."/>
            <person name="Ramamoorthy G."/>
            <person name="Schmitz R.J."/>
            <person name="Gryganskyi A."/>
            <person name="Culley D."/>
            <person name="Magnuson J."/>
            <person name="James T.Y."/>
            <person name="O'Malley M.A."/>
            <person name="Stajich J.E."/>
            <person name="Spatafora J.W."/>
            <person name="Visel A."/>
            <person name="Grigoriev I.V."/>
        </authorList>
    </citation>
    <scope>NUCLEOTIDE SEQUENCE [LARGE SCALE GENOMIC DNA]</scope>
    <source>
        <strain evidence="16 17">NRRL Y-17943</strain>
    </source>
</reference>
<dbReference type="FunCoup" id="A0A1Y1UHZ4">
    <property type="interactions" value="224"/>
</dbReference>
<comment type="cofactor">
    <cofactor evidence="2">
        <name>FAD</name>
        <dbReference type="ChEBI" id="CHEBI:57692"/>
    </cofactor>
</comment>
<comment type="pathway">
    <text evidence="3">Sulfur metabolism; hydrogen sulfide biosynthesis; hydrogen sulfide from sulfite (NADPH route): step 1/1.</text>
</comment>
<dbReference type="PANTHER" id="PTHR19384:SF109">
    <property type="entry name" value="SULFITE REDUCTASE [NADPH] FLAVOPROTEIN COMPONENT"/>
    <property type="match status" value="1"/>
</dbReference>
<dbReference type="STRING" id="4999.A0A1Y1UHZ4"/>
<dbReference type="GeneID" id="33559259"/>
<dbReference type="GO" id="GO:0004783">
    <property type="term" value="F:sulfite reductase (NADPH) activity"/>
    <property type="evidence" value="ECO:0007669"/>
    <property type="project" value="UniProtKB-EC"/>
</dbReference>